<protein>
    <submittedName>
        <fullName evidence="4">Glycosyltransferase</fullName>
    </submittedName>
</protein>
<dbReference type="GO" id="GO:0016757">
    <property type="term" value="F:glycosyltransferase activity"/>
    <property type="evidence" value="ECO:0007669"/>
    <property type="project" value="InterPro"/>
</dbReference>
<evidence type="ECO:0000259" key="3">
    <source>
        <dbReference type="Pfam" id="PF13439"/>
    </source>
</evidence>
<dbReference type="AlphaFoldDB" id="A0A7H9EC42"/>
<dbReference type="RefSeq" id="WP_060463596.1">
    <property type="nucleotide sequence ID" value="NZ_CP047415.1"/>
</dbReference>
<dbReference type="PANTHER" id="PTHR46401">
    <property type="entry name" value="GLYCOSYLTRANSFERASE WBBK-RELATED"/>
    <property type="match status" value="1"/>
</dbReference>
<feature type="domain" description="Glycosyl transferase family 1" evidence="2">
    <location>
        <begin position="209"/>
        <end position="356"/>
    </location>
</feature>
<dbReference type="Proteomes" id="UP000510660">
    <property type="component" value="Chromosome"/>
</dbReference>
<evidence type="ECO:0000313" key="4">
    <source>
        <dbReference type="EMBL" id="QLL74732.1"/>
    </source>
</evidence>
<dbReference type="Gene3D" id="3.40.50.2000">
    <property type="entry name" value="Glycogen Phosphorylase B"/>
    <property type="match status" value="2"/>
</dbReference>
<dbReference type="EMBL" id="CP047415">
    <property type="protein sequence ID" value="QLL74732.1"/>
    <property type="molecule type" value="Genomic_DNA"/>
</dbReference>
<dbReference type="CDD" id="cd03811">
    <property type="entry name" value="GT4_GT28_WabH-like"/>
    <property type="match status" value="1"/>
</dbReference>
<evidence type="ECO:0000256" key="1">
    <source>
        <dbReference type="ARBA" id="ARBA00022679"/>
    </source>
</evidence>
<accession>A0A7H9EC42</accession>
<feature type="domain" description="Glycosyltransferase subfamily 4-like N-terminal" evidence="3">
    <location>
        <begin position="14"/>
        <end position="188"/>
    </location>
</feature>
<dbReference type="SUPFAM" id="SSF53756">
    <property type="entry name" value="UDP-Glycosyltransferase/glycogen phosphorylase"/>
    <property type="match status" value="1"/>
</dbReference>
<keyword evidence="1 4" id="KW-0808">Transferase</keyword>
<proteinExistence type="predicted"/>
<dbReference type="GO" id="GO:0009103">
    <property type="term" value="P:lipopolysaccharide biosynthetic process"/>
    <property type="evidence" value="ECO:0007669"/>
    <property type="project" value="TreeGrafter"/>
</dbReference>
<dbReference type="PANTHER" id="PTHR46401:SF2">
    <property type="entry name" value="GLYCOSYLTRANSFERASE WBBK-RELATED"/>
    <property type="match status" value="1"/>
</dbReference>
<dbReference type="InterPro" id="IPR001296">
    <property type="entry name" value="Glyco_trans_1"/>
</dbReference>
<evidence type="ECO:0000313" key="5">
    <source>
        <dbReference type="Proteomes" id="UP000510660"/>
    </source>
</evidence>
<organism evidence="4 5">
    <name type="scientific">Lactobacillus crispatus</name>
    <dbReference type="NCBI Taxonomy" id="47770"/>
    <lineage>
        <taxon>Bacteria</taxon>
        <taxon>Bacillati</taxon>
        <taxon>Bacillota</taxon>
        <taxon>Bacilli</taxon>
        <taxon>Lactobacillales</taxon>
        <taxon>Lactobacillaceae</taxon>
        <taxon>Lactobacillus</taxon>
    </lineage>
</organism>
<reference evidence="4 5" key="1">
    <citation type="submission" date="2020-01" db="EMBL/GenBank/DDBJ databases">
        <title>Complete and circular genome sequences of six lactobacillus isolates from horses.</title>
        <authorList>
            <person name="Hassan H.M."/>
        </authorList>
    </citation>
    <scope>NUCLEOTIDE SEQUENCE [LARGE SCALE GENOMIC DNA]</scope>
    <source>
        <strain evidence="4 5">1D</strain>
    </source>
</reference>
<name>A0A7H9EC42_9LACO</name>
<dbReference type="InterPro" id="IPR028098">
    <property type="entry name" value="Glyco_trans_4-like_N"/>
</dbReference>
<dbReference type="Pfam" id="PF13439">
    <property type="entry name" value="Glyco_transf_4"/>
    <property type="match status" value="1"/>
</dbReference>
<sequence>MKKLLVVAKSLGGGGSEVALIEFLNHLDRSKYDVTLLLLDNDTEYSYRLKKEIKIEYIKFDNNFYRSLASMYALPGKIIKKIKLNKYLPIYNLLAEHSRMPSLPYYDIAIDFYGYGAFTTAFLALNVRARKKAVWLHDERMPWIRNVEQYFGNYDRIFGVSKAIKDTFNDMYPKYKEKSDVFYNVIDVKNVLKKSTEFYPEEFTRNVFNIVTVGRLTEQKGYDVSIKAARILKDKGIQFKWFAIGEGKDRQKLESLIRKLNLNNNFFLLGRRDNPYPYIKNCDLYVQFSRHEGYGLSVLEARILDKPIIVSNLVVFREQIKDRWNGLIANFDEDSLASSIEEMYVNYRLRNKIETNVLKENINFDDQMNKLDEI</sequence>
<gene>
    <name evidence="4" type="ORF">GTO85_10525</name>
</gene>
<evidence type="ECO:0000259" key="2">
    <source>
        <dbReference type="Pfam" id="PF00534"/>
    </source>
</evidence>
<dbReference type="Pfam" id="PF00534">
    <property type="entry name" value="Glycos_transf_1"/>
    <property type="match status" value="1"/>
</dbReference>